<dbReference type="PANTHER" id="PTHR43775">
    <property type="entry name" value="FATTY ACID SYNTHASE"/>
    <property type="match status" value="1"/>
</dbReference>
<dbReference type="InterPro" id="IPR014030">
    <property type="entry name" value="Ketoacyl_synth_N"/>
</dbReference>
<dbReference type="InterPro" id="IPR014031">
    <property type="entry name" value="Ketoacyl_synth_C"/>
</dbReference>
<dbReference type="Gene3D" id="3.40.47.10">
    <property type="match status" value="2"/>
</dbReference>
<evidence type="ECO:0000256" key="2">
    <source>
        <dbReference type="RuleBase" id="RU003694"/>
    </source>
</evidence>
<dbReference type="PANTHER" id="PTHR43775:SF51">
    <property type="entry name" value="INACTIVE PHENOLPHTHIOCEROL SYNTHESIS POLYKETIDE SYNTHASE TYPE I PKS1-RELATED"/>
    <property type="match status" value="1"/>
</dbReference>
<evidence type="ECO:0000256" key="1">
    <source>
        <dbReference type="ARBA" id="ARBA00022679"/>
    </source>
</evidence>
<comment type="similarity">
    <text evidence="2">Belongs to the thiolase-like superfamily. Beta-ketoacyl-ACP synthases family.</text>
</comment>
<evidence type="ECO:0000313" key="4">
    <source>
        <dbReference type="EMBL" id="MDF3836619.1"/>
    </source>
</evidence>
<dbReference type="SMART" id="SM00825">
    <property type="entry name" value="PKS_KS"/>
    <property type="match status" value="1"/>
</dbReference>
<dbReference type="RefSeq" id="WP_276267028.1">
    <property type="nucleotide sequence ID" value="NZ_JARJLM010000447.1"/>
</dbReference>
<sequence length="843" mass="87684">MSGQHGTRAGMAITGMACRYPRADGLDAVWQRLCDPAAAASAHAAQVRHLGPPRAGYAEFGIPPIYRNSINQVQLDLLALAREALRQAGLDDDAIDRERTDVIFCTALGMNRQYENHARIAAVAWAEACWPLGGTGIAASRQAWKRKLDTVFRATSHDKVGEMASTMPARVAAHFRLRGRALALESQELGGIEALLAAMDAIELGQAHTVLLLGAQCLASPLAEAVLRERLPAGLTAALSEGACALVLQDGRAAAGRAIARIERIELEPLAGPRRQPAAAAHDAERRFYVLDGIGDNGGSGGTDEGGSGGSIPPRASLQAHKACGYGYAIQALSALIQAALLQQRGCPPAAGTPGTVRTAVLGAGLDGARYRICLAEAASPAGEGCAAPAAAPVAVLGLGACFGDGRDSSDYWEALRAPGHRFRALPPERFGRAAYHDPDPQAPISYYAAQASFSELARGDAALPLRAPAFELARSAAREAFSMLPDGIAAQAGPLLVVTASNLTLAPEKQLAARYLLPRIAAALEELARELGLPDDAARHAVAQLRTRALQEPAPCIDGQTWHQLCASGISRELARALGAAARHVAVEAACAGSLAALELAVNSLRNGRCRLAVVAGVEAPVNIADLVLCASQRMLAPGVIASFTRKATGFTPGDGAGVVVLCAKADADRWGLPAMAAIRSIAASTQSRSIVAPNPPGQIASMQRAFAQVEFAPGAVDFVETHGTGTAIGDEVEIASLAAVYADQARTLRLGALKSRFGHCFAAAGMASLIKTILALRKQELPANHFAAPIKPELALSGHNFDPLEQASPWPAGGPRIRRAAVNAFGTGGINYHLLLEESGD</sequence>
<dbReference type="Pfam" id="PF02801">
    <property type="entry name" value="Ketoacyl-synt_C"/>
    <property type="match status" value="1"/>
</dbReference>
<protein>
    <submittedName>
        <fullName evidence="4">Polyketide synthase</fullName>
    </submittedName>
</protein>
<evidence type="ECO:0000259" key="3">
    <source>
        <dbReference type="PROSITE" id="PS52004"/>
    </source>
</evidence>
<gene>
    <name evidence="4" type="ORF">P3W85_27220</name>
</gene>
<feature type="domain" description="Ketosynthase family 3 (KS3)" evidence="3">
    <location>
        <begin position="391"/>
        <end position="840"/>
    </location>
</feature>
<proteinExistence type="inferred from homology"/>
<dbReference type="SUPFAM" id="SSF53901">
    <property type="entry name" value="Thiolase-like"/>
    <property type="match status" value="3"/>
</dbReference>
<keyword evidence="5" id="KW-1185">Reference proteome</keyword>
<evidence type="ECO:0000313" key="5">
    <source>
        <dbReference type="Proteomes" id="UP001216674"/>
    </source>
</evidence>
<dbReference type="Proteomes" id="UP001216674">
    <property type="component" value="Unassembled WGS sequence"/>
</dbReference>
<reference evidence="4 5" key="1">
    <citation type="submission" date="2023-03" db="EMBL/GenBank/DDBJ databases">
        <title>Draft assemblies of triclosan tolerant bacteria isolated from returned activated sludge.</title>
        <authorList>
            <person name="Van Hamelsveld S."/>
        </authorList>
    </citation>
    <scope>NUCLEOTIDE SEQUENCE [LARGE SCALE GENOMIC DNA]</scope>
    <source>
        <strain evidence="4 5">GW210010_S58</strain>
    </source>
</reference>
<accession>A0ABT6AVW8</accession>
<dbReference type="EMBL" id="JARJLM010000447">
    <property type="protein sequence ID" value="MDF3836619.1"/>
    <property type="molecule type" value="Genomic_DNA"/>
</dbReference>
<dbReference type="InterPro" id="IPR050091">
    <property type="entry name" value="PKS_NRPS_Biosynth_Enz"/>
</dbReference>
<dbReference type="InterPro" id="IPR016039">
    <property type="entry name" value="Thiolase-like"/>
</dbReference>
<dbReference type="Pfam" id="PF00109">
    <property type="entry name" value="ketoacyl-synt"/>
    <property type="match status" value="3"/>
</dbReference>
<dbReference type="CDD" id="cd00833">
    <property type="entry name" value="PKS"/>
    <property type="match status" value="1"/>
</dbReference>
<keyword evidence="1 2" id="KW-0808">Transferase</keyword>
<organism evidence="4 5">
    <name type="scientific">Cupriavidus basilensis</name>
    <dbReference type="NCBI Taxonomy" id="68895"/>
    <lineage>
        <taxon>Bacteria</taxon>
        <taxon>Pseudomonadati</taxon>
        <taxon>Pseudomonadota</taxon>
        <taxon>Betaproteobacteria</taxon>
        <taxon>Burkholderiales</taxon>
        <taxon>Burkholderiaceae</taxon>
        <taxon>Cupriavidus</taxon>
    </lineage>
</organism>
<dbReference type="InterPro" id="IPR020841">
    <property type="entry name" value="PKS_Beta-ketoAc_synthase_dom"/>
</dbReference>
<dbReference type="PROSITE" id="PS52004">
    <property type="entry name" value="KS3_2"/>
    <property type="match status" value="1"/>
</dbReference>
<comment type="caution">
    <text evidence="4">The sequence shown here is derived from an EMBL/GenBank/DDBJ whole genome shotgun (WGS) entry which is preliminary data.</text>
</comment>
<name>A0ABT6AVW8_9BURK</name>